<proteinExistence type="inferred from homology"/>
<accession>A0A9X1Y9W7</accession>
<dbReference type="InterPro" id="IPR053714">
    <property type="entry name" value="Iso_Racemase_Enz_sf"/>
</dbReference>
<comment type="similarity">
    <text evidence="1">Belongs to the HyuE racemase family.</text>
</comment>
<name>A0A9X1Y9W7_9PROT</name>
<evidence type="ECO:0000313" key="2">
    <source>
        <dbReference type="EMBL" id="MCK8786216.1"/>
    </source>
</evidence>
<dbReference type="EMBL" id="JALPRX010000076">
    <property type="protein sequence ID" value="MCK8786216.1"/>
    <property type="molecule type" value="Genomic_DNA"/>
</dbReference>
<dbReference type="Gene3D" id="3.40.50.12500">
    <property type="match status" value="1"/>
</dbReference>
<protein>
    <submittedName>
        <fullName evidence="2">Aspartate/glutamate racemase family protein</fullName>
    </submittedName>
</protein>
<sequence>MRVLLLNPNTSESVTALLADSARSVAAPGTELVPVTAPRGVPYIASRAEAVIGGAVALEMLAERHHEVDAAIIAAFADPGLGGARELFPIPVIGLAEAGMLTACMLGGRFAIVTFTAALEPWYRECVAWHGMEARCAGVRALDEGFADIATVGEEKAEALVALATRAVTEDRADAIVLAGAPLSGLASRVADRIPVPVVDCAAAAVKQAEALVALRPRKAVAGTYRRPPPKPSVGLPEALGRWIAGG</sequence>
<comment type="caution">
    <text evidence="2">The sequence shown here is derived from an EMBL/GenBank/DDBJ whole genome shotgun (WGS) entry which is preliminary data.</text>
</comment>
<reference evidence="2" key="1">
    <citation type="submission" date="2022-04" db="EMBL/GenBank/DDBJ databases">
        <title>Roseomonas acroporae sp. nov., isolated from coral Acropora digitifera.</title>
        <authorList>
            <person name="Sun H."/>
        </authorList>
    </citation>
    <scope>NUCLEOTIDE SEQUENCE</scope>
    <source>
        <strain evidence="2">NAR14</strain>
    </source>
</reference>
<dbReference type="PANTHER" id="PTHR28047:SF5">
    <property type="entry name" value="PROTEIN DCG1"/>
    <property type="match status" value="1"/>
</dbReference>
<dbReference type="RefSeq" id="WP_248668331.1">
    <property type="nucleotide sequence ID" value="NZ_JALPRX010000076.1"/>
</dbReference>
<dbReference type="Pfam" id="PF01177">
    <property type="entry name" value="Asp_Glu_race"/>
    <property type="match status" value="1"/>
</dbReference>
<dbReference type="AlphaFoldDB" id="A0A9X1Y9W7"/>
<organism evidence="2 3">
    <name type="scientific">Roseomonas acroporae</name>
    <dbReference type="NCBI Taxonomy" id="2937791"/>
    <lineage>
        <taxon>Bacteria</taxon>
        <taxon>Pseudomonadati</taxon>
        <taxon>Pseudomonadota</taxon>
        <taxon>Alphaproteobacteria</taxon>
        <taxon>Acetobacterales</taxon>
        <taxon>Roseomonadaceae</taxon>
        <taxon>Roseomonas</taxon>
    </lineage>
</organism>
<dbReference type="InterPro" id="IPR015942">
    <property type="entry name" value="Asp/Glu/hydantoin_racemase"/>
</dbReference>
<dbReference type="InterPro" id="IPR052186">
    <property type="entry name" value="Hydantoin_racemase-like"/>
</dbReference>
<evidence type="ECO:0000256" key="1">
    <source>
        <dbReference type="ARBA" id="ARBA00038414"/>
    </source>
</evidence>
<dbReference type="Proteomes" id="UP001139516">
    <property type="component" value="Unassembled WGS sequence"/>
</dbReference>
<dbReference type="PANTHER" id="PTHR28047">
    <property type="entry name" value="PROTEIN DCG1"/>
    <property type="match status" value="1"/>
</dbReference>
<dbReference type="GO" id="GO:0047661">
    <property type="term" value="F:amino-acid racemase activity"/>
    <property type="evidence" value="ECO:0007669"/>
    <property type="project" value="InterPro"/>
</dbReference>
<keyword evidence="3" id="KW-1185">Reference proteome</keyword>
<gene>
    <name evidence="2" type="ORF">M0638_17710</name>
</gene>
<evidence type="ECO:0000313" key="3">
    <source>
        <dbReference type="Proteomes" id="UP001139516"/>
    </source>
</evidence>